<feature type="transmembrane region" description="Helical" evidence="8">
    <location>
        <begin position="352"/>
        <end position="376"/>
    </location>
</feature>
<dbReference type="InterPro" id="IPR004680">
    <property type="entry name" value="Cit_transptr-like_dom"/>
</dbReference>
<evidence type="ECO:0000256" key="2">
    <source>
        <dbReference type="ARBA" id="ARBA00009843"/>
    </source>
</evidence>
<comment type="subcellular location">
    <subcellularLocation>
        <location evidence="1">Cell membrane</location>
        <topology evidence="1">Multi-pass membrane protein</topology>
    </subcellularLocation>
</comment>
<evidence type="ECO:0000256" key="5">
    <source>
        <dbReference type="ARBA" id="ARBA00022692"/>
    </source>
</evidence>
<comment type="similarity">
    <text evidence="2">Belongs to the CitM (TC 2.A.11) transporter family.</text>
</comment>
<feature type="domain" description="Citrate transporter-like" evidence="9">
    <location>
        <begin position="17"/>
        <end position="350"/>
    </location>
</feature>
<dbReference type="PANTHER" id="PTHR43302">
    <property type="entry name" value="TRANSPORTER ARSB-RELATED"/>
    <property type="match status" value="1"/>
</dbReference>
<dbReference type="Pfam" id="PF03600">
    <property type="entry name" value="CitMHS"/>
    <property type="match status" value="1"/>
</dbReference>
<dbReference type="InterPro" id="IPR000802">
    <property type="entry name" value="Arsenical_pump_ArsB"/>
</dbReference>
<feature type="transmembrane region" description="Helical" evidence="8">
    <location>
        <begin position="248"/>
        <end position="267"/>
    </location>
</feature>
<evidence type="ECO:0000259" key="9">
    <source>
        <dbReference type="Pfam" id="PF03600"/>
    </source>
</evidence>
<sequence length="413" mass="45240">MIIALAILAIVFFLTAVRQVGNVRLGIWQIMTLGAVGVILTDQISIASAIKAVNIEVILFLFGMFTIGQALEMSGYLSHLSYRFFKTAGSVDLVVLYILFGMGFASAFLMNDTLAIIGTPVVLLLAKDHHINPKLLLMTLAFAVTTGSVISPIGNPQNLLIAIESGMQNPFIVFMEHLFLPTTINLLIAYLFLRIAYRKNFTSTVLSHSKQVISDQKLAGLSRISLALVLFLVFVKILIAITGFAGNFNLKLTYIALIASIPVLIFSERRKEVLKKMDWHTLIFFVSMFILMESVWDSGFFQNIISSSEIDISTVPMILTISVTLSQLISNVPLVALYVPILLHANVSTGEFVALAAGSTISGNLSILGAASNVIIIQNAERRSNISLGFIEFARIGIPLTIVQTFVYWLFIG</sequence>
<name>A0A7Z7AWK7_9EURY</name>
<evidence type="ECO:0000256" key="3">
    <source>
        <dbReference type="ARBA" id="ARBA00022448"/>
    </source>
</evidence>
<reference evidence="10 11" key="1">
    <citation type="submission" date="2016-10" db="EMBL/GenBank/DDBJ databases">
        <authorList>
            <person name="Varghese N."/>
            <person name="Submissions S."/>
        </authorList>
    </citation>
    <scope>NUCLEOTIDE SEQUENCE [LARGE SCALE GENOMIC DNA]</scope>
    <source>
        <strain evidence="10 11">PL 12/M</strain>
    </source>
</reference>
<feature type="transmembrane region" description="Helical" evidence="8">
    <location>
        <begin position="174"/>
        <end position="197"/>
    </location>
</feature>
<gene>
    <name evidence="10" type="ORF">SAMN04488589_1515</name>
</gene>
<feature type="transmembrane region" description="Helical" evidence="8">
    <location>
        <begin position="57"/>
        <end position="77"/>
    </location>
</feature>
<dbReference type="PANTHER" id="PTHR43302:SF5">
    <property type="entry name" value="TRANSPORTER ARSB-RELATED"/>
    <property type="match status" value="1"/>
</dbReference>
<evidence type="ECO:0000256" key="6">
    <source>
        <dbReference type="ARBA" id="ARBA00022989"/>
    </source>
</evidence>
<evidence type="ECO:0000256" key="7">
    <source>
        <dbReference type="ARBA" id="ARBA00023136"/>
    </source>
</evidence>
<comment type="caution">
    <text evidence="10">The sequence shown here is derived from an EMBL/GenBank/DDBJ whole genome shotgun (WGS) entry which is preliminary data.</text>
</comment>
<keyword evidence="11" id="KW-1185">Reference proteome</keyword>
<organism evidence="10 11">
    <name type="scientific">Methanolobus vulcani</name>
    <dbReference type="NCBI Taxonomy" id="38026"/>
    <lineage>
        <taxon>Archaea</taxon>
        <taxon>Methanobacteriati</taxon>
        <taxon>Methanobacteriota</taxon>
        <taxon>Stenosarchaea group</taxon>
        <taxon>Methanomicrobia</taxon>
        <taxon>Methanosarcinales</taxon>
        <taxon>Methanosarcinaceae</taxon>
        <taxon>Methanolobus</taxon>
    </lineage>
</organism>
<evidence type="ECO:0000256" key="1">
    <source>
        <dbReference type="ARBA" id="ARBA00004651"/>
    </source>
</evidence>
<accession>A0A7Z7AWK7</accession>
<keyword evidence="7 8" id="KW-0472">Membrane</keyword>
<dbReference type="PRINTS" id="PR00758">
    <property type="entry name" value="ARSENICPUMP"/>
</dbReference>
<proteinExistence type="inferred from homology"/>
<dbReference type="AlphaFoldDB" id="A0A7Z7AWK7"/>
<evidence type="ECO:0000256" key="8">
    <source>
        <dbReference type="SAM" id="Phobius"/>
    </source>
</evidence>
<dbReference type="Proteomes" id="UP000199259">
    <property type="component" value="Unassembled WGS sequence"/>
</dbReference>
<dbReference type="GO" id="GO:0015105">
    <property type="term" value="F:arsenite transmembrane transporter activity"/>
    <property type="evidence" value="ECO:0007669"/>
    <property type="project" value="InterPro"/>
</dbReference>
<feature type="transmembrane region" description="Helical" evidence="8">
    <location>
        <begin position="135"/>
        <end position="154"/>
    </location>
</feature>
<evidence type="ECO:0000313" key="11">
    <source>
        <dbReference type="Proteomes" id="UP000199259"/>
    </source>
</evidence>
<feature type="transmembrane region" description="Helical" evidence="8">
    <location>
        <begin position="388"/>
        <end position="411"/>
    </location>
</feature>
<keyword evidence="3" id="KW-0813">Transport</keyword>
<keyword evidence="6 8" id="KW-1133">Transmembrane helix</keyword>
<evidence type="ECO:0000313" key="10">
    <source>
        <dbReference type="EMBL" id="SDF84949.1"/>
    </source>
</evidence>
<feature type="transmembrane region" description="Helical" evidence="8">
    <location>
        <begin position="218"/>
        <end position="242"/>
    </location>
</feature>
<feature type="transmembrane region" description="Helical" evidence="8">
    <location>
        <begin position="97"/>
        <end position="123"/>
    </location>
</feature>
<keyword evidence="4" id="KW-1003">Cell membrane</keyword>
<evidence type="ECO:0000256" key="4">
    <source>
        <dbReference type="ARBA" id="ARBA00022475"/>
    </source>
</evidence>
<feature type="transmembrane region" description="Helical" evidence="8">
    <location>
        <begin position="279"/>
        <end position="296"/>
    </location>
</feature>
<dbReference type="EMBL" id="FNCA01000004">
    <property type="protein sequence ID" value="SDF84949.1"/>
    <property type="molecule type" value="Genomic_DNA"/>
</dbReference>
<dbReference type="OrthoDB" id="86089at2157"/>
<feature type="transmembrane region" description="Helical" evidence="8">
    <location>
        <begin position="28"/>
        <end position="50"/>
    </location>
</feature>
<keyword evidence="5 8" id="KW-0812">Transmembrane</keyword>
<protein>
    <submittedName>
        <fullName evidence="10">Na+/H+ antiporter NhaD</fullName>
    </submittedName>
</protein>
<dbReference type="GO" id="GO:0005886">
    <property type="term" value="C:plasma membrane"/>
    <property type="evidence" value="ECO:0007669"/>
    <property type="project" value="UniProtKB-SubCell"/>
</dbReference>
<dbReference type="RefSeq" id="WP_091709862.1">
    <property type="nucleotide sequence ID" value="NZ_FNCA01000004.1"/>
</dbReference>